<dbReference type="OrthoDB" id="446890at2759"/>
<dbReference type="GO" id="GO:0034599">
    <property type="term" value="P:cellular response to oxidative stress"/>
    <property type="evidence" value="ECO:0007669"/>
    <property type="project" value="TreeGrafter"/>
</dbReference>
<dbReference type="PROSITE" id="PS51355">
    <property type="entry name" value="GLUTATHIONE_PEROXID_3"/>
    <property type="match status" value="1"/>
</dbReference>
<organism evidence="4 5">
    <name type="scientific">Jimgerdemannia flammicorona</name>
    <dbReference type="NCBI Taxonomy" id="994334"/>
    <lineage>
        <taxon>Eukaryota</taxon>
        <taxon>Fungi</taxon>
        <taxon>Fungi incertae sedis</taxon>
        <taxon>Mucoromycota</taxon>
        <taxon>Mucoromycotina</taxon>
        <taxon>Endogonomycetes</taxon>
        <taxon>Endogonales</taxon>
        <taxon>Endogonaceae</taxon>
        <taxon>Jimgerdemannia</taxon>
    </lineage>
</organism>
<dbReference type="Proteomes" id="UP000268093">
    <property type="component" value="Unassembled WGS sequence"/>
</dbReference>
<dbReference type="InterPro" id="IPR036249">
    <property type="entry name" value="Thioredoxin-like_sf"/>
</dbReference>
<dbReference type="AlphaFoldDB" id="A0A433A1N9"/>
<dbReference type="PANTHER" id="PTHR11592:SF78">
    <property type="entry name" value="GLUTATHIONE PEROXIDASE"/>
    <property type="match status" value="1"/>
</dbReference>
<dbReference type="EMBL" id="RBNI01020462">
    <property type="protein sequence ID" value="RUO96602.1"/>
    <property type="molecule type" value="Genomic_DNA"/>
</dbReference>
<keyword evidence="2" id="KW-0575">Peroxidase</keyword>
<evidence type="ECO:0000256" key="3">
    <source>
        <dbReference type="ARBA" id="ARBA00023002"/>
    </source>
</evidence>
<evidence type="ECO:0000313" key="4">
    <source>
        <dbReference type="EMBL" id="RUO96602.1"/>
    </source>
</evidence>
<evidence type="ECO:0000313" key="5">
    <source>
        <dbReference type="Proteomes" id="UP000268093"/>
    </source>
</evidence>
<dbReference type="PANTHER" id="PTHR11592">
    <property type="entry name" value="GLUTATHIONE PEROXIDASE"/>
    <property type="match status" value="1"/>
</dbReference>
<sequence>MFFVLAYFDWRVVVWEGDESRAEQRGIARLTIPYNNSIQRIKWNFEKFLIDRQGKVFKRYASAVEPKAIKKDIENLL</sequence>
<protein>
    <recommendedName>
        <fullName evidence="6">Glutathione peroxidase</fullName>
    </recommendedName>
</protein>
<dbReference type="GO" id="GO:0004601">
    <property type="term" value="F:peroxidase activity"/>
    <property type="evidence" value="ECO:0007669"/>
    <property type="project" value="UniProtKB-KW"/>
</dbReference>
<name>A0A433A1N9_9FUNG</name>
<gene>
    <name evidence="4" type="ORF">BC936DRAFT_141764</name>
</gene>
<dbReference type="SUPFAM" id="SSF52833">
    <property type="entry name" value="Thioredoxin-like"/>
    <property type="match status" value="1"/>
</dbReference>
<evidence type="ECO:0000256" key="1">
    <source>
        <dbReference type="ARBA" id="ARBA00006926"/>
    </source>
</evidence>
<reference evidence="4 5" key="1">
    <citation type="journal article" date="2018" name="New Phytol.">
        <title>Phylogenomics of Endogonaceae and evolution of mycorrhizas within Mucoromycota.</title>
        <authorList>
            <person name="Chang Y."/>
            <person name="Desiro A."/>
            <person name="Na H."/>
            <person name="Sandor L."/>
            <person name="Lipzen A."/>
            <person name="Clum A."/>
            <person name="Barry K."/>
            <person name="Grigoriev I.V."/>
            <person name="Martin F.M."/>
            <person name="Stajich J.E."/>
            <person name="Smith M.E."/>
            <person name="Bonito G."/>
            <person name="Spatafora J.W."/>
        </authorList>
    </citation>
    <scope>NUCLEOTIDE SEQUENCE [LARGE SCALE GENOMIC DNA]</scope>
    <source>
        <strain evidence="4 5">GMNB39</strain>
    </source>
</reference>
<evidence type="ECO:0008006" key="6">
    <source>
        <dbReference type="Google" id="ProtNLM"/>
    </source>
</evidence>
<proteinExistence type="inferred from homology"/>
<accession>A0A433A1N9</accession>
<comment type="similarity">
    <text evidence="1">Belongs to the glutathione peroxidase family.</text>
</comment>
<evidence type="ECO:0000256" key="2">
    <source>
        <dbReference type="ARBA" id="ARBA00022559"/>
    </source>
</evidence>
<keyword evidence="5" id="KW-1185">Reference proteome</keyword>
<dbReference type="InterPro" id="IPR000889">
    <property type="entry name" value="Glutathione_peroxidase"/>
</dbReference>
<dbReference type="Gene3D" id="3.40.30.10">
    <property type="entry name" value="Glutaredoxin"/>
    <property type="match status" value="1"/>
</dbReference>
<keyword evidence="3" id="KW-0560">Oxidoreductase</keyword>
<comment type="caution">
    <text evidence="4">The sequence shown here is derived from an EMBL/GenBank/DDBJ whole genome shotgun (WGS) entry which is preliminary data.</text>
</comment>